<evidence type="ECO:0000256" key="13">
    <source>
        <dbReference type="RuleBase" id="RU362091"/>
    </source>
</evidence>
<sequence>MHIVDYSIVFVYLIVMVLVGLWLQKKASSGIDSYFLGNRSIPWWALSASGMSSNLDITGTMINTALLFSLGLAGFFIEIRGGVTLVMAFLMIFMGKWNRRAEVMTLAEWMHLRFGEGKDGHAARIICAIGWLILTIALVTYFCKGAGKFIAEFLEIAPFLGMAPDFWAALLMIVLAMVYTVASGLHGVVWTDVFQSIFIFGTIVGICFICVTSHPLPDKFELSSPVDQEKLEEWNKGKPTEEQLVPGKQINKDFKLVEKEGDKYKVWSPSKNEWTNKKYVVWSSSKEEWTDLTPKTSLSIPEIGEYSMFNLLGLLIFFYLIRVILEGSGGLGGYMSQRFFAVASDREAGLMSLLWIFLLSFRWPFIASIAIMGISYSTQQGVTMDPELVLPTVINNLVPIGLKGFLVAGLMAAAMSTFDSTVNSGAAYWVKDIYQAYLKKGASEKQLIWQSKLASLGIVVIALIFSISIENINEIWSWITMGIGAGMFMPLVIRWYWWRLNGWGFTGGMFGGMLAAIVSKAVLPTATPEYIPFTIIIIVSTICLIVVTLMTKPNDDEVLQKFYNKTRPFGLWGKVRNSLPAEVQAKIKAENKRDIVSTFFAVPWQIVLFLTWMMILFRRWEQLWYVLSALIVTTTVLYFNWFRHLSSEVEITESS</sequence>
<evidence type="ECO:0000256" key="1">
    <source>
        <dbReference type="ARBA" id="ARBA00004651"/>
    </source>
</evidence>
<dbReference type="GO" id="GO:0005298">
    <property type="term" value="F:proline:sodium symporter activity"/>
    <property type="evidence" value="ECO:0007669"/>
    <property type="project" value="TreeGrafter"/>
</dbReference>
<dbReference type="GO" id="GO:0005886">
    <property type="term" value="C:plasma membrane"/>
    <property type="evidence" value="ECO:0007669"/>
    <property type="project" value="UniProtKB-SubCell"/>
</dbReference>
<dbReference type="PROSITE" id="PS50283">
    <property type="entry name" value="NA_SOLUT_SYMP_3"/>
    <property type="match status" value="1"/>
</dbReference>
<keyword evidence="5 14" id="KW-0812">Transmembrane</keyword>
<dbReference type="EMBL" id="AP019860">
    <property type="protein sequence ID" value="BBM84351.1"/>
    <property type="molecule type" value="Genomic_DNA"/>
</dbReference>
<evidence type="ECO:0000256" key="8">
    <source>
        <dbReference type="ARBA" id="ARBA00023053"/>
    </source>
</evidence>
<feature type="transmembrane region" description="Helical" evidence="14">
    <location>
        <begin position="530"/>
        <end position="551"/>
    </location>
</feature>
<keyword evidence="10 14" id="KW-0472">Membrane</keyword>
<feature type="transmembrane region" description="Helical" evidence="14">
    <location>
        <begin position="353"/>
        <end position="376"/>
    </location>
</feature>
<keyword evidence="3" id="KW-0813">Transport</keyword>
<evidence type="ECO:0000256" key="7">
    <source>
        <dbReference type="ARBA" id="ARBA00022989"/>
    </source>
</evidence>
<keyword evidence="7 14" id="KW-1133">Transmembrane helix</keyword>
<dbReference type="PANTHER" id="PTHR48086:SF3">
    <property type="entry name" value="SODIUM_PROLINE SYMPORTER"/>
    <property type="match status" value="1"/>
</dbReference>
<comment type="catalytic activity">
    <reaction evidence="12">
        <text>L-proline(in) + Na(+)(in) = L-proline(out) + Na(+)(out)</text>
        <dbReference type="Rhea" id="RHEA:28967"/>
        <dbReference type="ChEBI" id="CHEBI:29101"/>
        <dbReference type="ChEBI" id="CHEBI:60039"/>
    </reaction>
</comment>
<gene>
    <name evidence="15" type="ORF">UABAM_02710</name>
</gene>
<feature type="transmembrane region" description="Helical" evidence="14">
    <location>
        <begin position="306"/>
        <end position="325"/>
    </location>
</feature>
<keyword evidence="11" id="KW-0739">Sodium transport</keyword>
<keyword evidence="16" id="KW-1185">Reference proteome</keyword>
<feature type="transmembrane region" description="Helical" evidence="14">
    <location>
        <begin position="68"/>
        <end position="94"/>
    </location>
</feature>
<dbReference type="Proteomes" id="UP000326354">
    <property type="component" value="Chromosome"/>
</dbReference>
<name>A0A5S9IMP1_UABAM</name>
<evidence type="ECO:0000256" key="12">
    <source>
        <dbReference type="ARBA" id="ARBA00033708"/>
    </source>
</evidence>
<feature type="transmembrane region" description="Helical" evidence="14">
    <location>
        <begin position="197"/>
        <end position="216"/>
    </location>
</feature>
<dbReference type="GO" id="GO:0015824">
    <property type="term" value="P:proline transport"/>
    <property type="evidence" value="ECO:0007669"/>
    <property type="project" value="TreeGrafter"/>
</dbReference>
<keyword evidence="6" id="KW-0769">Symport</keyword>
<dbReference type="PANTHER" id="PTHR48086">
    <property type="entry name" value="SODIUM/PROLINE SYMPORTER-RELATED"/>
    <property type="match status" value="1"/>
</dbReference>
<feature type="transmembrane region" description="Helical" evidence="14">
    <location>
        <begin position="475"/>
        <end position="493"/>
    </location>
</feature>
<dbReference type="Gene3D" id="1.20.1730.10">
    <property type="entry name" value="Sodium/glucose cotransporter"/>
    <property type="match status" value="1"/>
</dbReference>
<evidence type="ECO:0000256" key="2">
    <source>
        <dbReference type="ARBA" id="ARBA00006434"/>
    </source>
</evidence>
<evidence type="ECO:0000256" key="4">
    <source>
        <dbReference type="ARBA" id="ARBA00022475"/>
    </source>
</evidence>
<dbReference type="KEGG" id="uam:UABAM_02710"/>
<dbReference type="InterPro" id="IPR050277">
    <property type="entry name" value="Sodium:Solute_Symporter"/>
</dbReference>
<feature type="transmembrane region" description="Helical" evidence="14">
    <location>
        <begin position="623"/>
        <end position="642"/>
    </location>
</feature>
<evidence type="ECO:0000256" key="10">
    <source>
        <dbReference type="ARBA" id="ARBA00023136"/>
    </source>
</evidence>
<dbReference type="RefSeq" id="WP_151968510.1">
    <property type="nucleotide sequence ID" value="NZ_AP019860.1"/>
</dbReference>
<feature type="transmembrane region" description="Helical" evidence="14">
    <location>
        <begin position="166"/>
        <end position="185"/>
    </location>
</feature>
<evidence type="ECO:0000256" key="9">
    <source>
        <dbReference type="ARBA" id="ARBA00023065"/>
    </source>
</evidence>
<organism evidence="15 16">
    <name type="scientific">Uabimicrobium amorphum</name>
    <dbReference type="NCBI Taxonomy" id="2596890"/>
    <lineage>
        <taxon>Bacteria</taxon>
        <taxon>Pseudomonadati</taxon>
        <taxon>Planctomycetota</taxon>
        <taxon>Candidatus Uabimicrobiia</taxon>
        <taxon>Candidatus Uabimicrobiales</taxon>
        <taxon>Candidatus Uabimicrobiaceae</taxon>
        <taxon>Candidatus Uabimicrobium</taxon>
    </lineage>
</organism>
<evidence type="ECO:0000313" key="15">
    <source>
        <dbReference type="EMBL" id="BBM84351.1"/>
    </source>
</evidence>
<feature type="transmembrane region" description="Helical" evidence="14">
    <location>
        <begin position="500"/>
        <end position="518"/>
    </location>
</feature>
<evidence type="ECO:0000256" key="14">
    <source>
        <dbReference type="SAM" id="Phobius"/>
    </source>
</evidence>
<evidence type="ECO:0000313" key="16">
    <source>
        <dbReference type="Proteomes" id="UP000326354"/>
    </source>
</evidence>
<dbReference type="OrthoDB" id="9814523at2"/>
<evidence type="ECO:0000256" key="5">
    <source>
        <dbReference type="ARBA" id="ARBA00022692"/>
    </source>
</evidence>
<feature type="transmembrane region" description="Helical" evidence="14">
    <location>
        <begin position="6"/>
        <end position="23"/>
    </location>
</feature>
<comment type="subcellular location">
    <subcellularLocation>
        <location evidence="1">Cell membrane</location>
        <topology evidence="1">Multi-pass membrane protein</topology>
    </subcellularLocation>
</comment>
<proteinExistence type="inferred from homology"/>
<dbReference type="InterPro" id="IPR001734">
    <property type="entry name" value="Na/solute_symporter"/>
</dbReference>
<evidence type="ECO:0000256" key="6">
    <source>
        <dbReference type="ARBA" id="ARBA00022847"/>
    </source>
</evidence>
<evidence type="ECO:0000256" key="11">
    <source>
        <dbReference type="ARBA" id="ARBA00023201"/>
    </source>
</evidence>
<keyword evidence="8" id="KW-0915">Sodium</keyword>
<dbReference type="GO" id="GO:0015193">
    <property type="term" value="F:L-proline transmembrane transporter activity"/>
    <property type="evidence" value="ECO:0007669"/>
    <property type="project" value="TreeGrafter"/>
</dbReference>
<feature type="transmembrane region" description="Helical" evidence="14">
    <location>
        <begin position="122"/>
        <end position="142"/>
    </location>
</feature>
<accession>A0A5S9IMP1</accession>
<reference evidence="15 16" key="1">
    <citation type="submission" date="2019-08" db="EMBL/GenBank/DDBJ databases">
        <title>Complete genome sequence of Candidatus Uab amorphum.</title>
        <authorList>
            <person name="Shiratori T."/>
            <person name="Suzuki S."/>
            <person name="Kakizawa Y."/>
            <person name="Ishida K."/>
        </authorList>
    </citation>
    <scope>NUCLEOTIDE SEQUENCE [LARGE SCALE GENOMIC DNA]</scope>
    <source>
        <strain evidence="15 16">SRT547</strain>
    </source>
</reference>
<keyword evidence="4" id="KW-1003">Cell membrane</keyword>
<feature type="transmembrane region" description="Helical" evidence="14">
    <location>
        <begin position="595"/>
        <end position="617"/>
    </location>
</feature>
<keyword evidence="9" id="KW-0406">Ion transport</keyword>
<evidence type="ECO:0000256" key="3">
    <source>
        <dbReference type="ARBA" id="ARBA00022448"/>
    </source>
</evidence>
<protein>
    <submittedName>
        <fullName evidence="15">Sodium:solute symporter</fullName>
    </submittedName>
</protein>
<comment type="similarity">
    <text evidence="2 13">Belongs to the sodium:solute symporter (SSF) (TC 2.A.21) family.</text>
</comment>
<dbReference type="InterPro" id="IPR038377">
    <property type="entry name" value="Na/Glc_symporter_sf"/>
</dbReference>
<feature type="transmembrane region" description="Helical" evidence="14">
    <location>
        <begin position="451"/>
        <end position="469"/>
    </location>
</feature>
<dbReference type="Pfam" id="PF00474">
    <property type="entry name" value="SSF"/>
    <property type="match status" value="2"/>
</dbReference>
<dbReference type="AlphaFoldDB" id="A0A5S9IMP1"/>